<evidence type="ECO:0000313" key="3">
    <source>
        <dbReference type="RefSeq" id="XP_053752129.1"/>
    </source>
</evidence>
<accession>A0A9W2V0B0</accession>
<dbReference type="AlphaFoldDB" id="A0A9W2V0B0"/>
<dbReference type="Proteomes" id="UP001165780">
    <property type="component" value="Unplaced"/>
</dbReference>
<name>A0A9W2V0B0_PANPR</name>
<feature type="compositionally biased region" description="Basic and acidic residues" evidence="1">
    <location>
        <begin position="163"/>
        <end position="176"/>
    </location>
</feature>
<evidence type="ECO:0000313" key="2">
    <source>
        <dbReference type="Proteomes" id="UP001165780"/>
    </source>
</evidence>
<sequence length="243" mass="27013">MGMQKASTRRQATGSPQHPRRRQLRGPQSPDRVTKTPRPTPAHRVPVSLGTKHRPQPTAVRPRPGSCTSATVSSPVKPRDPDLYPVTQAPPLAQRPRDLTPQRTRHSQTQQLQLRGQRGRRETSTAPPLEPLPPPRDTTSPIPRPHPARPALHPRLTNAYSGERARVREDAQRPREALCGPKRWRQPPGTGTLRLAAWPRLLLLSRARPPSFPNGQTRPRPTSAAGVRSRTCAVRTKRTGSSF</sequence>
<keyword evidence="2" id="KW-1185">Reference proteome</keyword>
<protein>
    <submittedName>
        <fullName evidence="3">Serine/arginine repetitive matrix protein 1-like</fullName>
    </submittedName>
</protein>
<dbReference type="RefSeq" id="XP_053752129.1">
    <property type="nucleotide sequence ID" value="XM_053896154.1"/>
</dbReference>
<evidence type="ECO:0000256" key="1">
    <source>
        <dbReference type="SAM" id="MobiDB-lite"/>
    </source>
</evidence>
<reference evidence="3" key="1">
    <citation type="submission" date="2025-08" db="UniProtKB">
        <authorList>
            <consortium name="RefSeq"/>
        </authorList>
    </citation>
    <scope>IDENTIFICATION</scope>
    <source>
        <tissue evidence="3">Whole blood</tissue>
    </source>
</reference>
<proteinExistence type="predicted"/>
<feature type="region of interest" description="Disordered" evidence="1">
    <location>
        <begin position="1"/>
        <end position="191"/>
    </location>
</feature>
<feature type="compositionally biased region" description="Polar residues" evidence="1">
    <location>
        <begin position="1"/>
        <end position="16"/>
    </location>
</feature>
<organism evidence="2 3">
    <name type="scientific">Panthera pardus</name>
    <name type="common">Leopard</name>
    <name type="synonym">Felis pardus</name>
    <dbReference type="NCBI Taxonomy" id="9691"/>
    <lineage>
        <taxon>Eukaryota</taxon>
        <taxon>Metazoa</taxon>
        <taxon>Chordata</taxon>
        <taxon>Craniata</taxon>
        <taxon>Vertebrata</taxon>
        <taxon>Euteleostomi</taxon>
        <taxon>Mammalia</taxon>
        <taxon>Eutheria</taxon>
        <taxon>Laurasiatheria</taxon>
        <taxon>Carnivora</taxon>
        <taxon>Feliformia</taxon>
        <taxon>Felidae</taxon>
        <taxon>Pantherinae</taxon>
        <taxon>Panthera</taxon>
    </lineage>
</organism>
<gene>
    <name evidence="3" type="primary">LOC128775276</name>
</gene>
<feature type="region of interest" description="Disordered" evidence="1">
    <location>
        <begin position="207"/>
        <end position="243"/>
    </location>
</feature>
<dbReference type="GeneID" id="128775276"/>